<dbReference type="SUPFAM" id="SSF52151">
    <property type="entry name" value="FabD/lysophospholipase-like"/>
    <property type="match status" value="1"/>
</dbReference>
<feature type="domain" description="PNPLA" evidence="5">
    <location>
        <begin position="14"/>
        <end position="192"/>
    </location>
</feature>
<dbReference type="Pfam" id="PF01734">
    <property type="entry name" value="Patatin"/>
    <property type="match status" value="1"/>
</dbReference>
<feature type="transmembrane region" description="Helical" evidence="4">
    <location>
        <begin position="39"/>
        <end position="61"/>
    </location>
</feature>
<evidence type="ECO:0000313" key="7">
    <source>
        <dbReference type="Proteomes" id="UP000276603"/>
    </source>
</evidence>
<dbReference type="InterPro" id="IPR008969">
    <property type="entry name" value="CarboxyPept-like_regulatory"/>
</dbReference>
<keyword evidence="7" id="KW-1185">Reference proteome</keyword>
<keyword evidence="1 2" id="KW-0443">Lipid metabolism</keyword>
<keyword evidence="3" id="KW-0175">Coiled coil</keyword>
<keyword evidence="2" id="KW-0378">Hydrolase</keyword>
<feature type="active site" description="Proton acceptor" evidence="2">
    <location>
        <position position="179"/>
    </location>
</feature>
<comment type="caution">
    <text evidence="6">The sequence shown here is derived from an EMBL/GenBank/DDBJ whole genome shotgun (WGS) entry which is preliminary data.</text>
</comment>
<evidence type="ECO:0000259" key="5">
    <source>
        <dbReference type="PROSITE" id="PS51635"/>
    </source>
</evidence>
<evidence type="ECO:0000256" key="1">
    <source>
        <dbReference type="ARBA" id="ARBA00023098"/>
    </source>
</evidence>
<dbReference type="RefSeq" id="WP_120712598.1">
    <property type="nucleotide sequence ID" value="NZ_RBCJ01000003.1"/>
</dbReference>
<reference evidence="6 7" key="1">
    <citation type="submission" date="2018-10" db="EMBL/GenBank/DDBJ databases">
        <title>Ulvibacterium marinum gen. nov., sp. nov., a novel marine bacterium of the family Flavobacteriaceae, isolated from a culture of the green alga Ulva prolifera.</title>
        <authorList>
            <person name="Zhang Z."/>
        </authorList>
    </citation>
    <scope>NUCLEOTIDE SEQUENCE [LARGE SCALE GENOMIC DNA]</scope>
    <source>
        <strain evidence="6 7">CCMM003</strain>
    </source>
</reference>
<feature type="coiled-coil region" evidence="3">
    <location>
        <begin position="283"/>
        <end position="317"/>
    </location>
</feature>
<keyword evidence="4" id="KW-1133">Transmembrane helix</keyword>
<organism evidence="6 7">
    <name type="scientific">Ulvibacterium marinum</name>
    <dbReference type="NCBI Taxonomy" id="2419782"/>
    <lineage>
        <taxon>Bacteria</taxon>
        <taxon>Pseudomonadati</taxon>
        <taxon>Bacteroidota</taxon>
        <taxon>Flavobacteriia</taxon>
        <taxon>Flavobacteriales</taxon>
        <taxon>Flavobacteriaceae</taxon>
        <taxon>Ulvibacterium</taxon>
    </lineage>
</organism>
<name>A0A3B0C3G1_9FLAO</name>
<proteinExistence type="predicted"/>
<dbReference type="Proteomes" id="UP000276603">
    <property type="component" value="Unassembled WGS sequence"/>
</dbReference>
<evidence type="ECO:0000256" key="2">
    <source>
        <dbReference type="PROSITE-ProRule" id="PRU01161"/>
    </source>
</evidence>
<dbReference type="Gene3D" id="3.40.1090.10">
    <property type="entry name" value="Cytosolic phospholipase A2 catalytic domain"/>
    <property type="match status" value="2"/>
</dbReference>
<feature type="short sequence motif" description="GXGXXG" evidence="2">
    <location>
        <begin position="18"/>
        <end position="23"/>
    </location>
</feature>
<feature type="short sequence motif" description="DGA/G" evidence="2">
    <location>
        <begin position="179"/>
        <end position="181"/>
    </location>
</feature>
<feature type="active site" description="Nucleophile" evidence="2">
    <location>
        <position position="46"/>
    </location>
</feature>
<feature type="transmembrane region" description="Helical" evidence="4">
    <location>
        <begin position="12"/>
        <end position="33"/>
    </location>
</feature>
<dbReference type="PANTHER" id="PTHR46394">
    <property type="entry name" value="ANNEXIN"/>
    <property type="match status" value="1"/>
</dbReference>
<sequence>MNSMHQFEKSKRLLIMKGGGIKGIAYVGALEVLEEYYDFYWFAGTSAGAISAVLLGSGLSVDELKSILMNKNFNEFKDAQFFRKLYNLATKKGLYEANTFTKWLEKELSKKLETSNQVTLDMLQNRVSVYASTRGKEALIFDSKDARTKDTPAAHAVRCSMSIPLIFTPQYKDGLMVFDGGAQNNYPVEILIKNNPNSNFIGLYLGPEHFEGYKKKSILGELLSIWTESIDFVALRKYENNTVIIDTRPISTLKFKLTDIEKEFLLEAGRLASLKFLIKKGKINKNDQRLKDFENRKINLEQTRQKLNNKVSKKKNQIKTFFWASIILSTIGILFWSLMLGNSKKESEDGSFSITVFVHGKDGKDDLILKNEGSVVLDFGNTRESERVNGEGESTFKEIPIKYLGHKAHLFIEHPQPYVSANPDSSYILVKNKPLYLEVFLRGINKISGRVWDFKTENVIDSVRVSVQNVATYTDEFGWFDLEIPPGKQSKFLKVNFFKEGFIMEDIDSIAPHTGQPIEISLKRSR</sequence>
<keyword evidence="4" id="KW-0472">Membrane</keyword>
<evidence type="ECO:0000256" key="4">
    <source>
        <dbReference type="SAM" id="Phobius"/>
    </source>
</evidence>
<keyword evidence="4" id="KW-0812">Transmembrane</keyword>
<dbReference type="SUPFAM" id="SSF49464">
    <property type="entry name" value="Carboxypeptidase regulatory domain-like"/>
    <property type="match status" value="1"/>
</dbReference>
<dbReference type="EMBL" id="RBCJ01000003">
    <property type="protein sequence ID" value="RKN79790.1"/>
    <property type="molecule type" value="Genomic_DNA"/>
</dbReference>
<dbReference type="GO" id="GO:0016042">
    <property type="term" value="P:lipid catabolic process"/>
    <property type="evidence" value="ECO:0007669"/>
    <property type="project" value="UniProtKB-UniRule"/>
</dbReference>
<dbReference type="PANTHER" id="PTHR46394:SF1">
    <property type="entry name" value="PNPLA DOMAIN-CONTAINING PROTEIN"/>
    <property type="match status" value="1"/>
</dbReference>
<dbReference type="GO" id="GO:0016787">
    <property type="term" value="F:hydrolase activity"/>
    <property type="evidence" value="ECO:0007669"/>
    <property type="project" value="UniProtKB-UniRule"/>
</dbReference>
<dbReference type="PROSITE" id="PS51635">
    <property type="entry name" value="PNPLA"/>
    <property type="match status" value="1"/>
</dbReference>
<keyword evidence="2" id="KW-0442">Lipid degradation</keyword>
<gene>
    <name evidence="6" type="ORF">D7Z94_16045</name>
</gene>
<dbReference type="AlphaFoldDB" id="A0A3B0C3G1"/>
<accession>A0A3B0C3G1</accession>
<evidence type="ECO:0000313" key="6">
    <source>
        <dbReference type="EMBL" id="RKN79790.1"/>
    </source>
</evidence>
<dbReference type="InterPro" id="IPR016035">
    <property type="entry name" value="Acyl_Trfase/lysoPLipase"/>
</dbReference>
<dbReference type="InterPro" id="IPR002641">
    <property type="entry name" value="PNPLA_dom"/>
</dbReference>
<evidence type="ECO:0000256" key="3">
    <source>
        <dbReference type="SAM" id="Coils"/>
    </source>
</evidence>
<protein>
    <recommendedName>
        <fullName evidence="5">PNPLA domain-containing protein</fullName>
    </recommendedName>
</protein>
<dbReference type="InterPro" id="IPR052580">
    <property type="entry name" value="Lipid_Hydrolase"/>
</dbReference>
<feature type="transmembrane region" description="Helical" evidence="4">
    <location>
        <begin position="320"/>
        <end position="339"/>
    </location>
</feature>
<feature type="short sequence motif" description="GXSXG" evidence="2">
    <location>
        <begin position="44"/>
        <end position="48"/>
    </location>
</feature>
<dbReference type="OrthoDB" id="9770965at2"/>